<dbReference type="InterPro" id="IPR025724">
    <property type="entry name" value="GAG-pre-integrase_dom"/>
</dbReference>
<dbReference type="Proteomes" id="UP000257109">
    <property type="component" value="Unassembled WGS sequence"/>
</dbReference>
<evidence type="ECO:0000256" key="2">
    <source>
        <dbReference type="ARBA" id="ARBA00022801"/>
    </source>
</evidence>
<sequence length="387" mass="44748">MRNALFKILSRGKLRKRLYYLEICLENYCTIGNVVYDFNKVSMVALWYLKFGHVSYAKLNIMCKIFPLIKVNKDYVCDICYLARQKRIPYTISNNMASKCFELLHFDIWEPHSTNLVHGAHESTKQSKIQNFVTLVENQFNAFNKVIQSDNGLKFLMHSYYIGKGILYQHSYVKTLQQSRRVEQKHKHIKCCSCFDALVFPFKIPMECLVAFVICPLWFNREASLMIELKNVLSIILNLDSSDQQDLLSTHVTPLLTDQTNTPPPSLLDPLQILTFALSSSSMIEPSTYSQVRKEQCWLDIIQAKLKTLQSNHTWDIVDKSHGATSISSKWMYKIKRKANDSVKRIKAQLVAKRYTQIEGVDYFGTFSPFAKLATLHFLIALASTKH</sequence>
<feature type="non-terminal residue" evidence="5">
    <location>
        <position position="1"/>
    </location>
</feature>
<keyword evidence="6" id="KW-1185">Reference proteome</keyword>
<keyword evidence="2" id="KW-0378">Hydrolase</keyword>
<dbReference type="OrthoDB" id="1929979at2759"/>
<reference evidence="5" key="1">
    <citation type="submission" date="2018-05" db="EMBL/GenBank/DDBJ databases">
        <title>Draft genome of Mucuna pruriens seed.</title>
        <authorList>
            <person name="Nnadi N.E."/>
            <person name="Vos R."/>
            <person name="Hasami M.H."/>
            <person name="Devisetty U.K."/>
            <person name="Aguiy J.C."/>
        </authorList>
    </citation>
    <scope>NUCLEOTIDE SEQUENCE [LARGE SCALE GENOMIC DNA]</scope>
    <source>
        <strain evidence="5">JCA_2017</strain>
    </source>
</reference>
<evidence type="ECO:0000259" key="4">
    <source>
        <dbReference type="Pfam" id="PF13976"/>
    </source>
</evidence>
<accession>A0A371FFX0</accession>
<dbReference type="Pfam" id="PF07727">
    <property type="entry name" value="RVT_2"/>
    <property type="match status" value="1"/>
</dbReference>
<evidence type="ECO:0000313" key="5">
    <source>
        <dbReference type="EMBL" id="RDX77166.1"/>
    </source>
</evidence>
<evidence type="ECO:0000256" key="1">
    <source>
        <dbReference type="ARBA" id="ARBA00022723"/>
    </source>
</evidence>
<feature type="domain" description="Reverse transcriptase Ty1/copia-type" evidence="3">
    <location>
        <begin position="312"/>
        <end position="385"/>
    </location>
</feature>
<evidence type="ECO:0000313" key="6">
    <source>
        <dbReference type="Proteomes" id="UP000257109"/>
    </source>
</evidence>
<proteinExistence type="predicted"/>
<feature type="domain" description="GAG-pre-integrase" evidence="4">
    <location>
        <begin position="17"/>
        <end position="85"/>
    </location>
</feature>
<dbReference type="InterPro" id="IPR039537">
    <property type="entry name" value="Retrotran_Ty1/copia-like"/>
</dbReference>
<dbReference type="GO" id="GO:0016787">
    <property type="term" value="F:hydrolase activity"/>
    <property type="evidence" value="ECO:0007669"/>
    <property type="project" value="UniProtKB-KW"/>
</dbReference>
<organism evidence="5 6">
    <name type="scientific">Mucuna pruriens</name>
    <name type="common">Velvet bean</name>
    <name type="synonym">Dolichos pruriens</name>
    <dbReference type="NCBI Taxonomy" id="157652"/>
    <lineage>
        <taxon>Eukaryota</taxon>
        <taxon>Viridiplantae</taxon>
        <taxon>Streptophyta</taxon>
        <taxon>Embryophyta</taxon>
        <taxon>Tracheophyta</taxon>
        <taxon>Spermatophyta</taxon>
        <taxon>Magnoliopsida</taxon>
        <taxon>eudicotyledons</taxon>
        <taxon>Gunneridae</taxon>
        <taxon>Pentapetalae</taxon>
        <taxon>rosids</taxon>
        <taxon>fabids</taxon>
        <taxon>Fabales</taxon>
        <taxon>Fabaceae</taxon>
        <taxon>Papilionoideae</taxon>
        <taxon>50 kb inversion clade</taxon>
        <taxon>NPAAA clade</taxon>
        <taxon>indigoferoid/millettioid clade</taxon>
        <taxon>Phaseoleae</taxon>
        <taxon>Mucuna</taxon>
    </lineage>
</organism>
<dbReference type="EMBL" id="QJKJ01009261">
    <property type="protein sequence ID" value="RDX77166.1"/>
    <property type="molecule type" value="Genomic_DNA"/>
</dbReference>
<dbReference type="InterPro" id="IPR013103">
    <property type="entry name" value="RVT_2"/>
</dbReference>
<dbReference type="InterPro" id="IPR012337">
    <property type="entry name" value="RNaseH-like_sf"/>
</dbReference>
<dbReference type="AlphaFoldDB" id="A0A371FFX0"/>
<dbReference type="Pfam" id="PF13976">
    <property type="entry name" value="gag_pre-integrs"/>
    <property type="match status" value="1"/>
</dbReference>
<comment type="caution">
    <text evidence="5">The sequence shown here is derived from an EMBL/GenBank/DDBJ whole genome shotgun (WGS) entry which is preliminary data.</text>
</comment>
<dbReference type="PANTHER" id="PTHR42648">
    <property type="entry name" value="TRANSPOSASE, PUTATIVE-RELATED"/>
    <property type="match status" value="1"/>
</dbReference>
<name>A0A371FFX0_MUCPR</name>
<protein>
    <submittedName>
        <fullName evidence="5">Mitochondrial protein</fullName>
    </submittedName>
</protein>
<dbReference type="STRING" id="157652.A0A371FFX0"/>
<evidence type="ECO:0000259" key="3">
    <source>
        <dbReference type="Pfam" id="PF07727"/>
    </source>
</evidence>
<dbReference type="SUPFAM" id="SSF53098">
    <property type="entry name" value="Ribonuclease H-like"/>
    <property type="match status" value="1"/>
</dbReference>
<dbReference type="GO" id="GO:0046872">
    <property type="term" value="F:metal ion binding"/>
    <property type="evidence" value="ECO:0007669"/>
    <property type="project" value="UniProtKB-KW"/>
</dbReference>
<dbReference type="PANTHER" id="PTHR42648:SF31">
    <property type="entry name" value="RNA-DIRECTED DNA POLYMERASE"/>
    <property type="match status" value="1"/>
</dbReference>
<gene>
    <name evidence="5" type="ORF">CR513_42751</name>
</gene>
<keyword evidence="1" id="KW-0479">Metal-binding</keyword>